<dbReference type="GO" id="GO:0008999">
    <property type="term" value="F:protein-N-terminal-alanine acetyltransferase activity"/>
    <property type="evidence" value="ECO:0007669"/>
    <property type="project" value="UniProtKB-UniRule"/>
</dbReference>
<dbReference type="PANTHER" id="PTHR43420:SF44">
    <property type="entry name" value="ACETYLTRANSFERASE YPEA"/>
    <property type="match status" value="1"/>
</dbReference>
<dbReference type="GO" id="GO:0005737">
    <property type="term" value="C:cytoplasm"/>
    <property type="evidence" value="ECO:0007669"/>
    <property type="project" value="UniProtKB-SubCell"/>
</dbReference>
<dbReference type="SUPFAM" id="SSF55729">
    <property type="entry name" value="Acyl-CoA N-acyltransferases (Nat)"/>
    <property type="match status" value="1"/>
</dbReference>
<dbReference type="Gene3D" id="3.40.630.30">
    <property type="match status" value="1"/>
</dbReference>
<comment type="catalytic activity">
    <reaction evidence="5 6">
        <text>N-terminal L-alanyl-[ribosomal protein bS18] + acetyl-CoA = N-terminal N(alpha)-acetyl-L-alanyl-[ribosomal protein bS18] + CoA + H(+)</text>
        <dbReference type="Rhea" id="RHEA:43756"/>
        <dbReference type="Rhea" id="RHEA-COMP:10676"/>
        <dbReference type="Rhea" id="RHEA-COMP:10677"/>
        <dbReference type="ChEBI" id="CHEBI:15378"/>
        <dbReference type="ChEBI" id="CHEBI:57287"/>
        <dbReference type="ChEBI" id="CHEBI:57288"/>
        <dbReference type="ChEBI" id="CHEBI:64718"/>
        <dbReference type="ChEBI" id="CHEBI:83683"/>
        <dbReference type="EC" id="2.3.1.266"/>
    </reaction>
</comment>
<name>A0A9X7UZQ2_9GAMM</name>
<proteinExistence type="inferred from homology"/>
<dbReference type="RefSeq" id="WP_228345089.1">
    <property type="nucleotide sequence ID" value="NZ_CP046056.1"/>
</dbReference>
<dbReference type="InterPro" id="IPR050680">
    <property type="entry name" value="YpeA/RimI_acetyltransf"/>
</dbReference>
<dbReference type="InterPro" id="IPR043690">
    <property type="entry name" value="RimI"/>
</dbReference>
<feature type="binding site" evidence="5">
    <location>
        <begin position="68"/>
        <end position="70"/>
    </location>
    <ligand>
        <name>acetyl-CoA</name>
        <dbReference type="ChEBI" id="CHEBI:57288"/>
    </ligand>
</feature>
<dbReference type="NCBIfam" id="TIGR01575">
    <property type="entry name" value="rimI"/>
    <property type="match status" value="1"/>
</dbReference>
<evidence type="ECO:0000256" key="3">
    <source>
        <dbReference type="ARBA" id="ARBA00022679"/>
    </source>
</evidence>
<keyword evidence="2 5" id="KW-0963">Cytoplasm</keyword>
<dbReference type="EC" id="2.3.1.266" evidence="5 6"/>
<accession>A0A9X7UZQ2</accession>
<dbReference type="CDD" id="cd04301">
    <property type="entry name" value="NAT_SF"/>
    <property type="match status" value="1"/>
</dbReference>
<dbReference type="AlphaFoldDB" id="A0A9X7UZQ2"/>
<reference evidence="8 9" key="1">
    <citation type="submission" date="2019-11" db="EMBL/GenBank/DDBJ databases">
        <title>Venatorbacter sp. nov. a predator of Campylobacter and other Gram-negative bacteria.</title>
        <authorList>
            <person name="Saeedi A."/>
            <person name="Cummings N.J."/>
            <person name="Connerton I.F."/>
            <person name="Connerton P.L."/>
        </authorList>
    </citation>
    <scope>NUCLEOTIDE SEQUENCE [LARGE SCALE GENOMIC DNA]</scope>
    <source>
        <strain evidence="8">XL5</strain>
    </source>
</reference>
<evidence type="ECO:0000259" key="7">
    <source>
        <dbReference type="PROSITE" id="PS51186"/>
    </source>
</evidence>
<dbReference type="InterPro" id="IPR006464">
    <property type="entry name" value="AcTrfase_RimI/Ard1"/>
</dbReference>
<dbReference type="Pfam" id="PF00583">
    <property type="entry name" value="Acetyltransf_1"/>
    <property type="match status" value="1"/>
</dbReference>
<feature type="active site" description="Proton donor" evidence="5">
    <location>
        <position position="114"/>
    </location>
</feature>
<keyword evidence="4 5" id="KW-0012">Acyltransferase</keyword>
<dbReference type="EMBL" id="CP046056">
    <property type="protein sequence ID" value="QQD25026.1"/>
    <property type="molecule type" value="Genomic_DNA"/>
</dbReference>
<protein>
    <recommendedName>
        <fullName evidence="5 6">[Ribosomal protein bS18]-alanine N-acetyltransferase</fullName>
        <ecNumber evidence="5 6">2.3.1.266</ecNumber>
    </recommendedName>
</protein>
<dbReference type="KEGG" id="vcw:GJQ55_11330"/>
<feature type="domain" description="N-acetyltransferase" evidence="7">
    <location>
        <begin position="1"/>
        <end position="146"/>
    </location>
</feature>
<dbReference type="HAMAP" id="MF_02210">
    <property type="entry name" value="RimI"/>
    <property type="match status" value="1"/>
</dbReference>
<dbReference type="Proteomes" id="UP000596074">
    <property type="component" value="Chromosome"/>
</dbReference>
<organism evidence="8 9">
    <name type="scientific">Venatoribacter cucullus</name>
    <dbReference type="NCBI Taxonomy" id="2661630"/>
    <lineage>
        <taxon>Bacteria</taxon>
        <taxon>Pseudomonadati</taxon>
        <taxon>Pseudomonadota</taxon>
        <taxon>Gammaproteobacteria</taxon>
        <taxon>Oceanospirillales</taxon>
        <taxon>Oceanospirillaceae</taxon>
        <taxon>Venatoribacter</taxon>
    </lineage>
</organism>
<evidence type="ECO:0000313" key="8">
    <source>
        <dbReference type="EMBL" id="QQD25026.1"/>
    </source>
</evidence>
<dbReference type="InterPro" id="IPR016181">
    <property type="entry name" value="Acyl_CoA_acyltransferase"/>
</dbReference>
<evidence type="ECO:0000256" key="6">
    <source>
        <dbReference type="RuleBase" id="RU363094"/>
    </source>
</evidence>
<dbReference type="PANTHER" id="PTHR43420">
    <property type="entry name" value="ACETYLTRANSFERASE"/>
    <property type="match status" value="1"/>
</dbReference>
<dbReference type="InterPro" id="IPR000182">
    <property type="entry name" value="GNAT_dom"/>
</dbReference>
<comment type="similarity">
    <text evidence="1 5 6">Belongs to the acetyltransferase family. RimI subfamily.</text>
</comment>
<evidence type="ECO:0000256" key="1">
    <source>
        <dbReference type="ARBA" id="ARBA00005395"/>
    </source>
</evidence>
<evidence type="ECO:0000256" key="4">
    <source>
        <dbReference type="ARBA" id="ARBA00023315"/>
    </source>
</evidence>
<evidence type="ECO:0000256" key="2">
    <source>
        <dbReference type="ARBA" id="ARBA00022490"/>
    </source>
</evidence>
<evidence type="ECO:0000256" key="5">
    <source>
        <dbReference type="HAMAP-Rule" id="MF_02210"/>
    </source>
</evidence>
<comment type="subcellular location">
    <subcellularLocation>
        <location evidence="5 6">Cytoplasm</location>
    </subcellularLocation>
</comment>
<comment type="function">
    <text evidence="5 6">Acetylates the N-terminal alanine of ribosomal protein bS18.</text>
</comment>
<keyword evidence="3 5" id="KW-0808">Transferase</keyword>
<gene>
    <name evidence="5 8" type="primary">rimI</name>
    <name evidence="8" type="ORF">GJQ55_11330</name>
</gene>
<dbReference type="PROSITE" id="PS51186">
    <property type="entry name" value="GNAT"/>
    <property type="match status" value="1"/>
</dbReference>
<feature type="binding site" evidence="5">
    <location>
        <position position="107"/>
    </location>
    <ligand>
        <name>acetyl-CoA</name>
        <dbReference type="ChEBI" id="CHEBI:57288"/>
    </ligand>
</feature>
<evidence type="ECO:0000313" key="9">
    <source>
        <dbReference type="Proteomes" id="UP000596074"/>
    </source>
</evidence>
<keyword evidence="9" id="KW-1185">Reference proteome</keyword>
<sequence length="147" mass="16440">MLIRMATEQDIPAILAIERAAHFHPWPESVLRRYLAKSGCVQVLEQDGRVLAYAVNTLIAGEAELLMIAVDPNQQGRGYGRALMNHLQQQLQQQGAEQWFLDVRASNEPAIALYESMGFCQAGCRPNYYPTAQGSEDALLYCMDLQP</sequence>
<comment type="caution">
    <text evidence="5">Lacks conserved residue(s) required for the propagation of feature annotation.</text>
</comment>